<evidence type="ECO:0000256" key="6">
    <source>
        <dbReference type="SAM" id="MobiDB-lite"/>
    </source>
</evidence>
<sequence>MASSSQPTKKSHKRKSDAANLATSNSNISVVVEEASTSAGPAFVNFPSVRPSKNTPFTIYTRDVGSSSDLTKQHTIIAGETEDVEYFSTNRDHNLNTEGSDCQYLPAIYDPSTSTIHINPSTPLYLLTHGVKRLRASVNLPDRSAEAAKAHWKVQRNDLGETFGTRKAKSQIKAEERNKVDVDAMQGVKGHLMGSIPELLLKEGPVEASELIPVPNLTTSDPTEVYPRDSLISPAEWSSIDITSMVKAQEEKDRKLPMNRGWLHSRIRYILNIEDKNVRKSQLRYVYYLSTLLLLLKKAPILGKTSSAEIPKLFPDIPRQLLDGVIIRFSEIQGKKHIITEKMKTKLLAWICVLYLTLSNSFSIETNIPAKDLGLSETKIQTMFKSLGCSVNVPTPEEREKQGITLAEAKRKAVLKAPVTFPQVKRGGPVRR</sequence>
<keyword evidence="8" id="KW-1185">Reference proteome</keyword>
<protein>
    <recommendedName>
        <fullName evidence="9">DNA-directed RNA polymerase I subunit RPA49</fullName>
    </recommendedName>
</protein>
<dbReference type="GO" id="GO:0003677">
    <property type="term" value="F:DNA binding"/>
    <property type="evidence" value="ECO:0007669"/>
    <property type="project" value="InterPro"/>
</dbReference>
<organism evidence="7 8">
    <name type="scientific">Kwoniella dendrophila CBS 6074</name>
    <dbReference type="NCBI Taxonomy" id="1295534"/>
    <lineage>
        <taxon>Eukaryota</taxon>
        <taxon>Fungi</taxon>
        <taxon>Dikarya</taxon>
        <taxon>Basidiomycota</taxon>
        <taxon>Agaricomycotina</taxon>
        <taxon>Tremellomycetes</taxon>
        <taxon>Tremellales</taxon>
        <taxon>Cryptococcaceae</taxon>
        <taxon>Kwoniella</taxon>
    </lineage>
</organism>
<dbReference type="Proteomes" id="UP001355207">
    <property type="component" value="Chromosome 1"/>
</dbReference>
<gene>
    <name evidence="7" type="ORF">L201_000195</name>
</gene>
<evidence type="ECO:0000256" key="2">
    <source>
        <dbReference type="ARBA" id="ARBA00009430"/>
    </source>
</evidence>
<reference evidence="7 8" key="1">
    <citation type="submission" date="2024-01" db="EMBL/GenBank/DDBJ databases">
        <title>Comparative genomics of Cryptococcus and Kwoniella reveals pathogenesis evolution and contrasting modes of karyotype evolution via chromosome fusion or intercentromeric recombination.</title>
        <authorList>
            <person name="Coelho M.A."/>
            <person name="David-Palma M."/>
            <person name="Shea T."/>
            <person name="Bowers K."/>
            <person name="McGinley-Smith S."/>
            <person name="Mohammad A.W."/>
            <person name="Gnirke A."/>
            <person name="Yurkov A.M."/>
            <person name="Nowrousian M."/>
            <person name="Sun S."/>
            <person name="Cuomo C.A."/>
            <person name="Heitman J."/>
        </authorList>
    </citation>
    <scope>NUCLEOTIDE SEQUENCE [LARGE SCALE GENOMIC DNA]</scope>
    <source>
        <strain evidence="7 8">CBS 6074</strain>
    </source>
</reference>
<proteinExistence type="inferred from homology"/>
<comment type="similarity">
    <text evidence="2">Belongs to the eukaryotic RPA49/POLR1E RNA polymerase subunit family.</text>
</comment>
<dbReference type="GO" id="GO:0006351">
    <property type="term" value="P:DNA-templated transcription"/>
    <property type="evidence" value="ECO:0007669"/>
    <property type="project" value="InterPro"/>
</dbReference>
<dbReference type="GO" id="GO:0000428">
    <property type="term" value="C:DNA-directed RNA polymerase complex"/>
    <property type="evidence" value="ECO:0007669"/>
    <property type="project" value="UniProtKB-KW"/>
</dbReference>
<evidence type="ECO:0000313" key="7">
    <source>
        <dbReference type="EMBL" id="WWC85332.1"/>
    </source>
</evidence>
<dbReference type="InterPro" id="IPR009668">
    <property type="entry name" value="RNA_pol-assoc_fac_A49-like"/>
</dbReference>
<accession>A0AAX4JKK6</accession>
<keyword evidence="4" id="KW-0804">Transcription</keyword>
<feature type="region of interest" description="Disordered" evidence="6">
    <location>
        <begin position="1"/>
        <end position="26"/>
    </location>
</feature>
<evidence type="ECO:0000256" key="4">
    <source>
        <dbReference type="ARBA" id="ARBA00023163"/>
    </source>
</evidence>
<dbReference type="Pfam" id="PF06870">
    <property type="entry name" value="RNA_pol_I_A49"/>
    <property type="match status" value="1"/>
</dbReference>
<keyword evidence="5" id="KW-0539">Nucleus</keyword>
<evidence type="ECO:0000256" key="3">
    <source>
        <dbReference type="ARBA" id="ARBA00022478"/>
    </source>
</evidence>
<evidence type="ECO:0000256" key="1">
    <source>
        <dbReference type="ARBA" id="ARBA00004604"/>
    </source>
</evidence>
<evidence type="ECO:0000313" key="8">
    <source>
        <dbReference type="Proteomes" id="UP001355207"/>
    </source>
</evidence>
<comment type="subcellular location">
    <subcellularLocation>
        <location evidence="1">Nucleus</location>
        <location evidence="1">Nucleolus</location>
    </subcellularLocation>
</comment>
<name>A0AAX4JKK6_9TREE</name>
<dbReference type="RefSeq" id="XP_066072095.1">
    <property type="nucleotide sequence ID" value="XM_066215998.1"/>
</dbReference>
<dbReference type="PANTHER" id="PTHR14440">
    <property type="entry name" value="DNA-DIRECTED RNA POLYMERASE I SUBUNIT RPA49"/>
    <property type="match status" value="1"/>
</dbReference>
<evidence type="ECO:0008006" key="9">
    <source>
        <dbReference type="Google" id="ProtNLM"/>
    </source>
</evidence>
<dbReference type="GeneID" id="91090867"/>
<dbReference type="GO" id="GO:0005730">
    <property type="term" value="C:nucleolus"/>
    <property type="evidence" value="ECO:0007669"/>
    <property type="project" value="UniProtKB-SubCell"/>
</dbReference>
<keyword evidence="3" id="KW-0240">DNA-directed RNA polymerase</keyword>
<evidence type="ECO:0000256" key="5">
    <source>
        <dbReference type="ARBA" id="ARBA00023242"/>
    </source>
</evidence>
<dbReference type="EMBL" id="CP144098">
    <property type="protein sequence ID" value="WWC85332.1"/>
    <property type="molecule type" value="Genomic_DNA"/>
</dbReference>
<dbReference type="AlphaFoldDB" id="A0AAX4JKK6"/>